<accession>A0ACB8EHS5</accession>
<dbReference type="EMBL" id="CM037616">
    <property type="protein sequence ID" value="KAH7991973.1"/>
    <property type="molecule type" value="Genomic_DNA"/>
</dbReference>
<reference evidence="1" key="1">
    <citation type="submission" date="2021-08" db="EMBL/GenBank/DDBJ databases">
        <title>The first chromosome-level gecko genome reveals the dynamic sex chromosomes of Neotropical dwarf geckos (Sphaerodactylidae: Sphaerodactylus).</title>
        <authorList>
            <person name="Pinto B.J."/>
            <person name="Keating S.E."/>
            <person name="Gamble T."/>
        </authorList>
    </citation>
    <scope>NUCLEOTIDE SEQUENCE</scope>
    <source>
        <strain evidence="1">TG3544</strain>
    </source>
</reference>
<dbReference type="Proteomes" id="UP000827872">
    <property type="component" value="Linkage Group LG03"/>
</dbReference>
<evidence type="ECO:0000313" key="1">
    <source>
        <dbReference type="EMBL" id="KAH7991973.1"/>
    </source>
</evidence>
<keyword evidence="2" id="KW-1185">Reference proteome</keyword>
<sequence>MEQSSRSSLEAGGGAPKYPHVPRLVRLCTGGSIVNPFAKLILAEIISKGLVFVAHGAGEHCCRYDDLAQMLTGINLFVFAHDHGRAIDSVETKAV</sequence>
<proteinExistence type="predicted"/>
<evidence type="ECO:0000313" key="2">
    <source>
        <dbReference type="Proteomes" id="UP000827872"/>
    </source>
</evidence>
<protein>
    <submittedName>
        <fullName evidence="1">Uncharacterized protein</fullName>
    </submittedName>
</protein>
<gene>
    <name evidence="1" type="ORF">K3G42_017728</name>
</gene>
<name>A0ACB8EHS5_9SAUR</name>
<organism evidence="1 2">
    <name type="scientific">Sphaerodactylus townsendi</name>
    <dbReference type="NCBI Taxonomy" id="933632"/>
    <lineage>
        <taxon>Eukaryota</taxon>
        <taxon>Metazoa</taxon>
        <taxon>Chordata</taxon>
        <taxon>Craniata</taxon>
        <taxon>Vertebrata</taxon>
        <taxon>Euteleostomi</taxon>
        <taxon>Lepidosauria</taxon>
        <taxon>Squamata</taxon>
        <taxon>Bifurcata</taxon>
        <taxon>Gekkota</taxon>
        <taxon>Sphaerodactylidae</taxon>
        <taxon>Sphaerodactylus</taxon>
    </lineage>
</organism>
<comment type="caution">
    <text evidence="1">The sequence shown here is derived from an EMBL/GenBank/DDBJ whole genome shotgun (WGS) entry which is preliminary data.</text>
</comment>